<dbReference type="EMBL" id="CAJGYO010000001">
    <property type="protein sequence ID" value="CAD6203328.1"/>
    <property type="molecule type" value="Genomic_DNA"/>
</dbReference>
<keyword evidence="4" id="KW-0808">Transferase</keyword>
<comment type="similarity">
    <text evidence="2">Belongs to the glycosyltransferase 34 family.</text>
</comment>
<evidence type="ECO:0000256" key="1">
    <source>
        <dbReference type="ARBA" id="ARBA00004323"/>
    </source>
</evidence>
<evidence type="ECO:0000256" key="8">
    <source>
        <dbReference type="ARBA" id="ARBA00023034"/>
    </source>
</evidence>
<reference evidence="13" key="1">
    <citation type="submission" date="2020-10" db="EMBL/GenBank/DDBJ databases">
        <authorList>
            <person name="Han B."/>
            <person name="Lu T."/>
            <person name="Zhao Q."/>
            <person name="Huang X."/>
            <person name="Zhao Y."/>
        </authorList>
    </citation>
    <scope>NUCLEOTIDE SEQUENCE</scope>
</reference>
<proteinExistence type="inferred from homology"/>
<comment type="caution">
    <text evidence="13">The sequence shown here is derived from an EMBL/GenBank/DDBJ whole genome shotgun (WGS) entry which is preliminary data.</text>
</comment>
<evidence type="ECO:0000256" key="7">
    <source>
        <dbReference type="ARBA" id="ARBA00022989"/>
    </source>
</evidence>
<dbReference type="InterPro" id="IPR029044">
    <property type="entry name" value="Nucleotide-diphossugar_trans"/>
</dbReference>
<keyword evidence="14" id="KW-1185">Reference proteome</keyword>
<keyword evidence="5" id="KW-0812">Transmembrane</keyword>
<accession>A0A811MAC5</accession>
<name>A0A811MAC5_9POAL</name>
<evidence type="ECO:0000256" key="9">
    <source>
        <dbReference type="ARBA" id="ARBA00023136"/>
    </source>
</evidence>
<organism evidence="13 14">
    <name type="scientific">Miscanthus lutarioriparius</name>
    <dbReference type="NCBI Taxonomy" id="422564"/>
    <lineage>
        <taxon>Eukaryota</taxon>
        <taxon>Viridiplantae</taxon>
        <taxon>Streptophyta</taxon>
        <taxon>Embryophyta</taxon>
        <taxon>Tracheophyta</taxon>
        <taxon>Spermatophyta</taxon>
        <taxon>Magnoliopsida</taxon>
        <taxon>Liliopsida</taxon>
        <taxon>Poales</taxon>
        <taxon>Poaceae</taxon>
        <taxon>PACMAD clade</taxon>
        <taxon>Panicoideae</taxon>
        <taxon>Andropogonodae</taxon>
        <taxon>Andropogoneae</taxon>
        <taxon>Saccharinae</taxon>
        <taxon>Miscanthus</taxon>
    </lineage>
</organism>
<dbReference type="GO" id="GO:0000139">
    <property type="term" value="C:Golgi membrane"/>
    <property type="evidence" value="ECO:0007669"/>
    <property type="project" value="UniProtKB-SubCell"/>
</dbReference>
<dbReference type="Pfam" id="PF05637">
    <property type="entry name" value="Glyco_transf_34"/>
    <property type="match status" value="1"/>
</dbReference>
<evidence type="ECO:0000256" key="3">
    <source>
        <dbReference type="ARBA" id="ARBA00022676"/>
    </source>
</evidence>
<keyword evidence="3" id="KW-0328">Glycosyltransferase</keyword>
<dbReference type="PANTHER" id="PTHR31311:SF7">
    <property type="entry name" value="GLYCOSYLTRANSFERASE 4"/>
    <property type="match status" value="1"/>
</dbReference>
<comment type="subcellular location">
    <subcellularLocation>
        <location evidence="1">Golgi apparatus membrane</location>
        <topology evidence="1">Single-pass type II membrane protein</topology>
    </subcellularLocation>
</comment>
<keyword evidence="9" id="KW-0472">Membrane</keyword>
<dbReference type="GO" id="GO:0033843">
    <property type="term" value="F:xyloglucan 6-xylosyltransferase activity"/>
    <property type="evidence" value="ECO:0007669"/>
    <property type="project" value="TreeGrafter"/>
</dbReference>
<dbReference type="PANTHER" id="PTHR31311">
    <property type="entry name" value="XYLOGLUCAN 6-XYLOSYLTRANSFERASE 5-RELATED-RELATED"/>
    <property type="match status" value="1"/>
</dbReference>
<evidence type="ECO:0000256" key="10">
    <source>
        <dbReference type="ARBA" id="ARBA00023180"/>
    </source>
</evidence>
<evidence type="ECO:0000256" key="6">
    <source>
        <dbReference type="ARBA" id="ARBA00022968"/>
    </source>
</evidence>
<dbReference type="Proteomes" id="UP000604825">
    <property type="component" value="Unassembled WGS sequence"/>
</dbReference>
<gene>
    <name evidence="13" type="ORF">NCGR_LOCUS1526</name>
</gene>
<feature type="region of interest" description="Disordered" evidence="12">
    <location>
        <begin position="1"/>
        <end position="26"/>
    </location>
</feature>
<dbReference type="InterPro" id="IPR008630">
    <property type="entry name" value="Glyco_trans_34"/>
</dbReference>
<evidence type="ECO:0000256" key="5">
    <source>
        <dbReference type="ARBA" id="ARBA00022692"/>
    </source>
</evidence>
<dbReference type="GO" id="GO:0005768">
    <property type="term" value="C:endosome"/>
    <property type="evidence" value="ECO:0007669"/>
    <property type="project" value="TreeGrafter"/>
</dbReference>
<keyword evidence="8" id="KW-0333">Golgi apparatus</keyword>
<dbReference type="Gene3D" id="3.90.550.10">
    <property type="entry name" value="Spore Coat Polysaccharide Biosynthesis Protein SpsA, Chain A"/>
    <property type="match status" value="1"/>
</dbReference>
<dbReference type="GO" id="GO:0035252">
    <property type="term" value="F:UDP-xylosyltransferase activity"/>
    <property type="evidence" value="ECO:0007669"/>
    <property type="project" value="TreeGrafter"/>
</dbReference>
<evidence type="ECO:0000313" key="14">
    <source>
        <dbReference type="Proteomes" id="UP000604825"/>
    </source>
</evidence>
<evidence type="ECO:0000256" key="4">
    <source>
        <dbReference type="ARBA" id="ARBA00022679"/>
    </source>
</evidence>
<evidence type="ECO:0000256" key="12">
    <source>
        <dbReference type="SAM" id="MobiDB-lite"/>
    </source>
</evidence>
<dbReference type="FunFam" id="3.90.550.10:FF:000101">
    <property type="entry name" value="Probable glycosyltransferase 5"/>
    <property type="match status" value="1"/>
</dbReference>
<dbReference type="AlphaFoldDB" id="A0A811MAC5"/>
<evidence type="ECO:0000313" key="13">
    <source>
        <dbReference type="EMBL" id="CAD6203328.1"/>
    </source>
</evidence>
<sequence length="325" mass="36525">MTEQPVAADRRARQHRSAPPSASATAVAAATVASTTAQWLRDSPRFPAFVAPGRPRVLVVTGSSPRRCSDPDGEHLLLRAFKNKADYCRVHGFDIFYNTAVLDTELSGFWSKLPLLRTLMLAHPETELLWWVDSDVNFTDMLFEPPWDKYAGHNLVLPGSEENVYTIKSWIGINAGSFIIRNCHWSLDLLDALARMGRTAPWGDKTFLESSYCLSGFWAYIVDRFEEMRRDSTTPPEPGRWPLTTHFMGCKPCGGDDSTYDAAWCRRSMERALNFGDDQILNLYGFKTLNTTAVRCVRNDTGGPLDAGDEELGRLLHRTFRAANL</sequence>
<comment type="function">
    <text evidence="11">Probable glycosyltransferase that may be involved in the biosynthesis of xyloglucan.</text>
</comment>
<dbReference type="OrthoDB" id="205108at2759"/>
<keyword evidence="10" id="KW-0325">Glycoprotein</keyword>
<dbReference type="GO" id="GO:0016758">
    <property type="term" value="F:hexosyltransferase activity"/>
    <property type="evidence" value="ECO:0007669"/>
    <property type="project" value="TreeGrafter"/>
</dbReference>
<dbReference type="GO" id="GO:0005802">
    <property type="term" value="C:trans-Golgi network"/>
    <property type="evidence" value="ECO:0007669"/>
    <property type="project" value="TreeGrafter"/>
</dbReference>
<protein>
    <submittedName>
        <fullName evidence="13">Uncharacterized protein</fullName>
    </submittedName>
</protein>
<keyword evidence="7" id="KW-1133">Transmembrane helix</keyword>
<evidence type="ECO:0000256" key="11">
    <source>
        <dbReference type="ARBA" id="ARBA00059144"/>
    </source>
</evidence>
<keyword evidence="6" id="KW-0735">Signal-anchor</keyword>
<feature type="compositionally biased region" description="Low complexity" evidence="12">
    <location>
        <begin position="17"/>
        <end position="26"/>
    </location>
</feature>
<evidence type="ECO:0000256" key="2">
    <source>
        <dbReference type="ARBA" id="ARBA00005664"/>
    </source>
</evidence>
<dbReference type="GO" id="GO:0009969">
    <property type="term" value="P:xyloglucan biosynthetic process"/>
    <property type="evidence" value="ECO:0007669"/>
    <property type="project" value="TreeGrafter"/>
</dbReference>